<evidence type="ECO:0000256" key="1">
    <source>
        <dbReference type="ARBA" id="ARBA00009580"/>
    </source>
</evidence>
<dbReference type="GO" id="GO:0004725">
    <property type="term" value="F:protein tyrosine phosphatase activity"/>
    <property type="evidence" value="ECO:0007669"/>
    <property type="project" value="UniProtKB-EC"/>
</dbReference>
<dbReference type="PANTHER" id="PTHR19134:SF562">
    <property type="entry name" value="PROTEIN-TYROSINE-PHOSPHATASE"/>
    <property type="match status" value="1"/>
</dbReference>
<reference evidence="8 9" key="1">
    <citation type="submission" date="2018-04" db="EMBL/GenBank/DDBJ databases">
        <title>The genome of golden apple snail Pomacea canaliculata provides insight into stress tolerance and invasive adaptation.</title>
        <authorList>
            <person name="Liu C."/>
            <person name="Liu B."/>
            <person name="Ren Y."/>
            <person name="Zhang Y."/>
            <person name="Wang H."/>
            <person name="Li S."/>
            <person name="Jiang F."/>
            <person name="Yin L."/>
            <person name="Zhang G."/>
            <person name="Qian W."/>
            <person name="Fan W."/>
        </authorList>
    </citation>
    <scope>NUCLEOTIDE SEQUENCE [LARGE SCALE GENOMIC DNA]</scope>
    <source>
        <strain evidence="8">SZHN2017</strain>
        <tissue evidence="8">Muscle</tissue>
    </source>
</reference>
<dbReference type="SUPFAM" id="SSF52799">
    <property type="entry name" value="(Phosphotyrosine protein) phosphatases II"/>
    <property type="match status" value="2"/>
</dbReference>
<evidence type="ECO:0000259" key="7">
    <source>
        <dbReference type="PROSITE" id="PS50056"/>
    </source>
</evidence>
<dbReference type="InterPro" id="IPR000242">
    <property type="entry name" value="PTP_cat"/>
</dbReference>
<dbReference type="PANTHER" id="PTHR19134">
    <property type="entry name" value="RECEPTOR-TYPE TYROSINE-PROTEIN PHOSPHATASE"/>
    <property type="match status" value="1"/>
</dbReference>
<dbReference type="InterPro" id="IPR003595">
    <property type="entry name" value="Tyr_Pase_cat"/>
</dbReference>
<evidence type="ECO:0000259" key="6">
    <source>
        <dbReference type="PROSITE" id="PS50055"/>
    </source>
</evidence>
<dbReference type="CDD" id="cd00047">
    <property type="entry name" value="PTPc"/>
    <property type="match status" value="1"/>
</dbReference>
<evidence type="ECO:0000256" key="2">
    <source>
        <dbReference type="ARBA" id="ARBA00013064"/>
    </source>
</evidence>
<dbReference type="AlphaFoldDB" id="A0A2T7NQI2"/>
<keyword evidence="4" id="KW-0904">Protein phosphatase</keyword>
<gene>
    <name evidence="8" type="ORF">C0Q70_16685</name>
</gene>
<dbReference type="PROSITE" id="PS00383">
    <property type="entry name" value="TYR_PHOSPHATASE_1"/>
    <property type="match status" value="1"/>
</dbReference>
<keyword evidence="5" id="KW-0732">Signal</keyword>
<protein>
    <recommendedName>
        <fullName evidence="2">protein-tyrosine-phosphatase</fullName>
        <ecNumber evidence="2">3.1.3.48</ecNumber>
    </recommendedName>
</protein>
<comment type="caution">
    <text evidence="8">The sequence shown here is derived from an EMBL/GenBank/DDBJ whole genome shotgun (WGS) entry which is preliminary data.</text>
</comment>
<feature type="domain" description="Tyrosine specific protein phosphatases" evidence="7">
    <location>
        <begin position="698"/>
        <end position="772"/>
    </location>
</feature>
<dbReference type="Gene3D" id="2.170.300.10">
    <property type="entry name" value="Tie2 ligand-binding domain superfamily"/>
    <property type="match status" value="1"/>
</dbReference>
<name>A0A2T7NQI2_POMCA</name>
<dbReference type="PROSITE" id="PS50056">
    <property type="entry name" value="TYR_PHOSPHATASE_2"/>
    <property type="match status" value="1"/>
</dbReference>
<dbReference type="STRING" id="400727.A0A2T7NQI2"/>
<dbReference type="SUPFAM" id="SSF49785">
    <property type="entry name" value="Galactose-binding domain-like"/>
    <property type="match status" value="1"/>
</dbReference>
<keyword evidence="3" id="KW-0378">Hydrolase</keyword>
<evidence type="ECO:0000313" key="8">
    <source>
        <dbReference type="EMBL" id="PVD23416.1"/>
    </source>
</evidence>
<dbReference type="EMBL" id="PZQS01000010">
    <property type="protein sequence ID" value="PVD23416.1"/>
    <property type="molecule type" value="Genomic_DNA"/>
</dbReference>
<dbReference type="InterPro" id="IPR016130">
    <property type="entry name" value="Tyr_Pase_AS"/>
</dbReference>
<dbReference type="EC" id="3.1.3.48" evidence="2"/>
<evidence type="ECO:0000256" key="3">
    <source>
        <dbReference type="ARBA" id="ARBA00022801"/>
    </source>
</evidence>
<dbReference type="InterPro" id="IPR008979">
    <property type="entry name" value="Galactose-bd-like_sf"/>
</dbReference>
<dbReference type="OrthoDB" id="6160906at2759"/>
<dbReference type="InterPro" id="IPR050348">
    <property type="entry name" value="Protein-Tyr_Phosphatase"/>
</dbReference>
<evidence type="ECO:0000256" key="4">
    <source>
        <dbReference type="ARBA" id="ARBA00022912"/>
    </source>
</evidence>
<dbReference type="Gene3D" id="3.90.190.10">
    <property type="entry name" value="Protein tyrosine phosphatase superfamily"/>
    <property type="match status" value="2"/>
</dbReference>
<dbReference type="InterPro" id="IPR029021">
    <property type="entry name" value="Prot-tyrosine_phosphatase-like"/>
</dbReference>
<feature type="domain" description="Tyrosine-protein phosphatase" evidence="6">
    <location>
        <begin position="605"/>
        <end position="781"/>
    </location>
</feature>
<accession>A0A2T7NQI2</accession>
<feature type="domain" description="Tyrosine-protein phosphatase" evidence="6">
    <location>
        <begin position="819"/>
        <end position="1093"/>
    </location>
</feature>
<sequence>MVSLCLGLPTLTVALLVFGRHTTNPRFQRSAFVLAASTGFTGLESRLEQRLELSSLGSLAVTNPPVSLDTQSFGATAGGPWLLLQGLTLVMTTRQAGSAFTSQTDRQRPLAMTDSTRRLAVPLMMFLAFSVGLSCPEGFWGQTCNLPCNCQGGCDVDTGACGGACLQGWSDGRGTTCSKWNLALNSRSTVTSDPPGTSFPADLVVDGDRHHCINTSTGLKYVDWTVDLTAVHPINSILIVLPEIDQQHALNVWVLLHNGTWHSCGRHLSVSREVIVPCPVAASQVRIATDRHVDSAANMSSDVRLDLCEVEVYACAPGVYGPNCSQVCSGNCHDRQTCDHVTGACAGGCAAGWKHPASGCVTACTPGTYGTGCGQTCGHCKDGEPCDGATGECVKGCEDGYTGISCQEAQVGNQEEDESGISTSGVVGAVAGGSAAFLCCVCIIAHIRRHVKKERAKRQDEEMSAAHQETAAMAGTSPPTNINKNGLRRKSSLFRDRKISIFGERKTSVFGGERRKSIFAAVFGFAKDEDLSSVPVYTNNRQLADSLYDKPTDGVQVDSFRQFVYGKRRGASSLENEFKALPSGFTAPYEEAEKVENKDKNHFSGPDKRTVLSFWHMIWQENVHEIVMLTKFAENKRVKCDRYWSENACVTYGDITVKDTMQMVRATYTIRVLKTSEARDIRHFHYTEWPEQATPLVHDLLEFIWRVKASRTDAKGPLLVHCSEGVGRTGTYIAIDSLLQEAEDTGYVDVKTYVERLRHQRKNMVLTKEQYAFVHAALIDGIILGDTRLSAADFCEGFVRDGDQLRVGYRKICEQFHELSYLKSALAFRRDSGIENVTDLRNVSCDGIFMQFVPSTLSANMLRLVDVDSDTDVQKFMLLLRNINALTVVCLHEQDLQIVRRCLEWSKNKIGERQDKQRAREQKKKVGYDSESEDEDDYYLMEELSTGHLMEELSTGHLMEELSAGPLTPVVTANEYRVFVDEYEEMSFLFLSLSGWQQDEKIFSPALVPSVIAMADSIFARQEELGFHPVVLLCGEVQESAGLFCVLCNIVHGIQLEEEVEVYSNVCRVRRLLPEIVTSMEEFLFCHQFAAKYVEAQKVQFAF</sequence>
<feature type="signal peptide" evidence="5">
    <location>
        <begin position="1"/>
        <end position="19"/>
    </location>
</feature>
<comment type="similarity">
    <text evidence="1">Belongs to the protein-tyrosine phosphatase family.</text>
</comment>
<dbReference type="PRINTS" id="PR00700">
    <property type="entry name" value="PRTYPHPHTASE"/>
</dbReference>
<dbReference type="Proteomes" id="UP000245119">
    <property type="component" value="Linkage Group LG10"/>
</dbReference>
<proteinExistence type="inferred from homology"/>
<dbReference type="PROSITE" id="PS50055">
    <property type="entry name" value="TYR_PHOSPHATASE_PTP"/>
    <property type="match status" value="2"/>
</dbReference>
<dbReference type="SMART" id="SM00404">
    <property type="entry name" value="PTPc_motif"/>
    <property type="match status" value="1"/>
</dbReference>
<evidence type="ECO:0000256" key="5">
    <source>
        <dbReference type="SAM" id="SignalP"/>
    </source>
</evidence>
<organism evidence="8 9">
    <name type="scientific">Pomacea canaliculata</name>
    <name type="common">Golden apple snail</name>
    <dbReference type="NCBI Taxonomy" id="400727"/>
    <lineage>
        <taxon>Eukaryota</taxon>
        <taxon>Metazoa</taxon>
        <taxon>Spiralia</taxon>
        <taxon>Lophotrochozoa</taxon>
        <taxon>Mollusca</taxon>
        <taxon>Gastropoda</taxon>
        <taxon>Caenogastropoda</taxon>
        <taxon>Architaenioglossa</taxon>
        <taxon>Ampullarioidea</taxon>
        <taxon>Ampullariidae</taxon>
        <taxon>Pomacea</taxon>
    </lineage>
</organism>
<dbReference type="InterPro" id="IPR000387">
    <property type="entry name" value="Tyr_Pase_dom"/>
</dbReference>
<evidence type="ECO:0000313" key="9">
    <source>
        <dbReference type="Proteomes" id="UP000245119"/>
    </source>
</evidence>
<keyword evidence="9" id="KW-1185">Reference proteome</keyword>
<dbReference type="Pfam" id="PF00102">
    <property type="entry name" value="Y_phosphatase"/>
    <property type="match status" value="2"/>
</dbReference>
<dbReference type="SMART" id="SM00194">
    <property type="entry name" value="PTPc"/>
    <property type="match status" value="1"/>
</dbReference>
<feature type="chain" id="PRO_5015434145" description="protein-tyrosine-phosphatase" evidence="5">
    <location>
        <begin position="20"/>
        <end position="1103"/>
    </location>
</feature>